<name>A0ABX6LMY6_9BACT</name>
<dbReference type="RefSeq" id="WP_168861855.1">
    <property type="nucleotide sequence ID" value="NZ_CP051204.2"/>
</dbReference>
<reference evidence="3" key="1">
    <citation type="submission" date="2020-04" db="EMBL/GenBank/DDBJ databases">
        <authorList>
            <person name="Kittiwongwattana C."/>
        </authorList>
    </citation>
    <scope>NUCLEOTIDE SEQUENCE [LARGE SCALE GENOMIC DNA]</scope>
    <source>
        <strain evidence="3">1303</strain>
    </source>
</reference>
<organism evidence="2 3">
    <name type="scientific">Chitinophaga oryzae</name>
    <dbReference type="NCBI Taxonomy" id="2725414"/>
    <lineage>
        <taxon>Bacteria</taxon>
        <taxon>Pseudomonadati</taxon>
        <taxon>Bacteroidota</taxon>
        <taxon>Chitinophagia</taxon>
        <taxon>Chitinophagales</taxon>
        <taxon>Chitinophagaceae</taxon>
        <taxon>Chitinophaga</taxon>
    </lineage>
</organism>
<proteinExistence type="predicted"/>
<sequence length="52" mass="6140">MNDFLNQVILDNPVRDYLVLIGVLLFVSFVKRYVSKGMAAILFRLVRRWSPR</sequence>
<evidence type="ECO:0000313" key="2">
    <source>
        <dbReference type="EMBL" id="QJB41258.1"/>
    </source>
</evidence>
<evidence type="ECO:0000256" key="1">
    <source>
        <dbReference type="SAM" id="Phobius"/>
    </source>
</evidence>
<evidence type="ECO:0008006" key="4">
    <source>
        <dbReference type="Google" id="ProtNLM"/>
    </source>
</evidence>
<feature type="transmembrane region" description="Helical" evidence="1">
    <location>
        <begin position="17"/>
        <end position="34"/>
    </location>
</feature>
<keyword evidence="1" id="KW-0812">Transmembrane</keyword>
<keyword evidence="3" id="KW-1185">Reference proteome</keyword>
<accession>A0ABX6LMY6</accession>
<protein>
    <recommendedName>
        <fullName evidence="4">Mechanosensitive ion channel protein MscS</fullName>
    </recommendedName>
</protein>
<reference evidence="2 3" key="2">
    <citation type="submission" date="2020-09" db="EMBL/GenBank/DDBJ databases">
        <authorList>
            <person name="Kittiwongwattana C."/>
        </authorList>
    </citation>
    <scope>NUCLEOTIDE SEQUENCE [LARGE SCALE GENOMIC DNA]</scope>
    <source>
        <strain evidence="2 3">1303</strain>
    </source>
</reference>
<keyword evidence="1" id="KW-1133">Transmembrane helix</keyword>
<evidence type="ECO:0000313" key="3">
    <source>
        <dbReference type="Proteomes" id="UP000503144"/>
    </source>
</evidence>
<dbReference type="Proteomes" id="UP000503144">
    <property type="component" value="Chromosome"/>
</dbReference>
<gene>
    <name evidence="2" type="ORF">HF324_26830</name>
</gene>
<keyword evidence="1" id="KW-0472">Membrane</keyword>
<dbReference type="EMBL" id="CP051204">
    <property type="protein sequence ID" value="QJB41258.1"/>
    <property type="molecule type" value="Genomic_DNA"/>
</dbReference>